<sequence>MWDFNDPACPVSFRTEPTGTEGAEFTHDDQTNVGQAGLSWVDRNDGPNYIGLVCKLGPVPKSDGLALGKLWRHSLGRGKEIHRYWSITETGGEKFQDVRLNSKLEPLNLTMLKDVGWIQEDPVSLRSDETWWRKRPAIKTFRAVDFATASIESESDEAVWPHIVITGPITLPKIGWQGELVPLPTIAAGDVWTIETDPNWFSIKDGAGNDRSWIARAWYKQIPGDPDGPITVPITIQGSGTNTNTSVKVTLPQLFREGF</sequence>
<reference evidence="2 3" key="1">
    <citation type="submission" date="2020-03" db="EMBL/GenBank/DDBJ databases">
        <title>Screen low temperature-resistant strains for efficient degradation of petroleum hydrocarbons under the low temperature.</title>
        <authorList>
            <person name="Wang Y."/>
            <person name="Chen J."/>
        </authorList>
    </citation>
    <scope>NUCLEOTIDE SEQUENCE [LARGE SCALE GENOMIC DNA]</scope>
    <source>
        <strain evidence="2 3">KB1</strain>
    </source>
</reference>
<dbReference type="AlphaFoldDB" id="A0A6G9CSE7"/>
<proteinExistence type="predicted"/>
<feature type="region of interest" description="Disordered" evidence="1">
    <location>
        <begin position="1"/>
        <end position="24"/>
    </location>
</feature>
<gene>
    <name evidence="2" type="ORF">G9444_2528</name>
</gene>
<evidence type="ECO:0000313" key="2">
    <source>
        <dbReference type="EMBL" id="QIP39772.1"/>
    </source>
</evidence>
<evidence type="ECO:0008006" key="4">
    <source>
        <dbReference type="Google" id="ProtNLM"/>
    </source>
</evidence>
<protein>
    <recommendedName>
        <fullName evidence="4">Minor tail protein</fullName>
    </recommendedName>
</protein>
<evidence type="ECO:0000313" key="3">
    <source>
        <dbReference type="Proteomes" id="UP000502345"/>
    </source>
</evidence>
<evidence type="ECO:0000256" key="1">
    <source>
        <dbReference type="SAM" id="MobiDB-lite"/>
    </source>
</evidence>
<dbReference type="EMBL" id="CP050124">
    <property type="protein sequence ID" value="QIP39772.1"/>
    <property type="molecule type" value="Genomic_DNA"/>
</dbReference>
<name>A0A6G9CSE7_RHOER</name>
<accession>A0A6G9CSE7</accession>
<dbReference type="Proteomes" id="UP000502345">
    <property type="component" value="Chromosome"/>
</dbReference>
<organism evidence="2 3">
    <name type="scientific">Rhodococcus erythropolis</name>
    <name type="common">Arthrobacter picolinophilus</name>
    <dbReference type="NCBI Taxonomy" id="1833"/>
    <lineage>
        <taxon>Bacteria</taxon>
        <taxon>Bacillati</taxon>
        <taxon>Actinomycetota</taxon>
        <taxon>Actinomycetes</taxon>
        <taxon>Mycobacteriales</taxon>
        <taxon>Nocardiaceae</taxon>
        <taxon>Rhodococcus</taxon>
        <taxon>Rhodococcus erythropolis group</taxon>
    </lineage>
</organism>